<dbReference type="Pfam" id="PF13776">
    <property type="entry name" value="DUF4172"/>
    <property type="match status" value="1"/>
</dbReference>
<dbReference type="RefSeq" id="WP_146168308.1">
    <property type="nucleotide sequence ID" value="NZ_QAOH01000071.1"/>
</dbReference>
<feature type="non-terminal residue" evidence="2">
    <location>
        <position position="110"/>
    </location>
</feature>
<organism evidence="2 3">
    <name type="scientific">Celeribacter persicus</name>
    <dbReference type="NCBI Taxonomy" id="1651082"/>
    <lineage>
        <taxon>Bacteria</taxon>
        <taxon>Pseudomonadati</taxon>
        <taxon>Pseudomonadota</taxon>
        <taxon>Alphaproteobacteria</taxon>
        <taxon>Rhodobacterales</taxon>
        <taxon>Roseobacteraceae</taxon>
        <taxon>Celeribacter</taxon>
    </lineage>
</organism>
<evidence type="ECO:0000313" key="3">
    <source>
        <dbReference type="Proteomes" id="UP000244077"/>
    </source>
</evidence>
<dbReference type="InterPro" id="IPR025230">
    <property type="entry name" value="DUF4172"/>
</dbReference>
<dbReference type="AlphaFoldDB" id="A0A2T5GN29"/>
<gene>
    <name evidence="2" type="ORF">C8N42_1711</name>
</gene>
<dbReference type="EMBL" id="QAOH01000071">
    <property type="protein sequence ID" value="PTQ60732.1"/>
    <property type="molecule type" value="Genomic_DNA"/>
</dbReference>
<reference evidence="2 3" key="1">
    <citation type="submission" date="2018-04" db="EMBL/GenBank/DDBJ databases">
        <title>Genomic Encyclopedia of Archaeal and Bacterial Type Strains, Phase II (KMG-II): from individual species to whole genera.</title>
        <authorList>
            <person name="Goeker M."/>
        </authorList>
    </citation>
    <scope>NUCLEOTIDE SEQUENCE [LARGE SCALE GENOMIC DNA]</scope>
    <source>
        <strain evidence="2 3">DSM 100434</strain>
    </source>
</reference>
<dbReference type="Proteomes" id="UP000244077">
    <property type="component" value="Unassembled WGS sequence"/>
</dbReference>
<comment type="caution">
    <text evidence="2">The sequence shown here is derived from an EMBL/GenBank/DDBJ whole genome shotgun (WGS) entry which is preliminary data.</text>
</comment>
<sequence>MAWNWTLPDWPDFRYDASALEPFEQTFLLSSGEILGAVHHVSQPEREQLRIELLSEEAMQTSAIEGEILDRLSVQSSLRRHLGLDPDSYPAKPREQGVAEMMVDVYSSFA</sequence>
<name>A0A2T5GN29_9RHOB</name>
<proteinExistence type="predicted"/>
<keyword evidence="3" id="KW-1185">Reference proteome</keyword>
<evidence type="ECO:0000259" key="1">
    <source>
        <dbReference type="Pfam" id="PF13776"/>
    </source>
</evidence>
<feature type="domain" description="DUF4172" evidence="1">
    <location>
        <begin position="3"/>
        <end position="84"/>
    </location>
</feature>
<protein>
    <submittedName>
        <fullName evidence="2">Uncharacterized protein DUF4172</fullName>
    </submittedName>
</protein>
<evidence type="ECO:0000313" key="2">
    <source>
        <dbReference type="EMBL" id="PTQ60732.1"/>
    </source>
</evidence>
<dbReference type="OrthoDB" id="9813719at2"/>
<accession>A0A2T5GN29</accession>